<protein>
    <submittedName>
        <fullName evidence="1">Uncharacterized protein</fullName>
    </submittedName>
</protein>
<organism evidence="1 2">
    <name type="scientific">Streptomyces noursei</name>
    <name type="common">Streptomyces albulus</name>
    <dbReference type="NCBI Taxonomy" id="1971"/>
    <lineage>
        <taxon>Bacteria</taxon>
        <taxon>Bacillati</taxon>
        <taxon>Actinomycetota</taxon>
        <taxon>Actinomycetes</taxon>
        <taxon>Kitasatosporales</taxon>
        <taxon>Streptomycetaceae</taxon>
        <taxon>Streptomyces</taxon>
    </lineage>
</organism>
<evidence type="ECO:0000313" key="1">
    <source>
        <dbReference type="EMBL" id="GCB94320.1"/>
    </source>
</evidence>
<sequence>MTRIARWATTAAAVAAALGSFAAPAYADVVQPGTPDGPTREVLTAGCASGEDAATVAPTVVDADSAASFYRCDPVTHRVAAQDGHATCAPGGLFDWNRGLCEPAATVPEMATRLTAGKATLSTKPLKVIGLHATLVRARAAGPQDAIWNATITFKDTTGKVLCVAKTDVAGRASCDADRPRSGAEVLSGGYTAEYAGNGAVNGGYDTVARATAQGGIRAVLPPQV</sequence>
<gene>
    <name evidence="1" type="ORF">SALB_07119</name>
</gene>
<accession>A0A059WAM9</accession>
<name>A0A059WAM9_STRNR</name>
<dbReference type="RefSeq" id="WP_016574274.1">
    <property type="nucleotide sequence ID" value="NZ_BHXC01000007.1"/>
</dbReference>
<proteinExistence type="predicted"/>
<dbReference type="eggNOG" id="COG3391">
    <property type="taxonomic scope" value="Bacteria"/>
</dbReference>
<dbReference type="STRING" id="68570.DC74_6388"/>
<dbReference type="EMBL" id="BHXC01000007">
    <property type="protein sequence ID" value="GCB94320.1"/>
    <property type="molecule type" value="Genomic_DNA"/>
</dbReference>
<dbReference type="AlphaFoldDB" id="A0A059WAM9"/>
<reference evidence="1 2" key="1">
    <citation type="journal article" date="2019" name="Microbiol. Resour. Announc.">
        <title>Draft Genome Sequence of the Most Traditional epsilon-Poly-l-Lysine Producer, Streptomyces albulus NBRC14147.</title>
        <authorList>
            <person name="Yamanaka K."/>
            <person name="Hamano Y."/>
        </authorList>
    </citation>
    <scope>NUCLEOTIDE SEQUENCE [LARGE SCALE GENOMIC DNA]</scope>
    <source>
        <strain evidence="1 2">NBRC 14147</strain>
    </source>
</reference>
<dbReference type="Proteomes" id="UP000288351">
    <property type="component" value="Unassembled WGS sequence"/>
</dbReference>
<evidence type="ECO:0000313" key="2">
    <source>
        <dbReference type="Proteomes" id="UP000288351"/>
    </source>
</evidence>
<comment type="caution">
    <text evidence="1">The sequence shown here is derived from an EMBL/GenBank/DDBJ whole genome shotgun (WGS) entry which is preliminary data.</text>
</comment>